<evidence type="ECO:0000256" key="1">
    <source>
        <dbReference type="SAM" id="MobiDB-lite"/>
    </source>
</evidence>
<name>A0A931WPA7_9BACT</name>
<accession>A0A931WPA7</accession>
<evidence type="ECO:0000313" key="2">
    <source>
        <dbReference type="EMBL" id="MBI2096760.1"/>
    </source>
</evidence>
<dbReference type="EMBL" id="JACOZA010000030">
    <property type="protein sequence ID" value="MBI2096760.1"/>
    <property type="molecule type" value="Genomic_DNA"/>
</dbReference>
<reference evidence="2" key="1">
    <citation type="submission" date="2020-07" db="EMBL/GenBank/DDBJ databases">
        <title>Huge and variable diversity of episymbiotic CPR bacteria and DPANN archaea in groundwater ecosystems.</title>
        <authorList>
            <person name="He C.Y."/>
            <person name="Keren R."/>
            <person name="Whittaker M."/>
            <person name="Farag I.F."/>
            <person name="Doudna J."/>
            <person name="Cate J.H.D."/>
            <person name="Banfield J.F."/>
        </authorList>
    </citation>
    <scope>NUCLEOTIDE SEQUENCE</scope>
    <source>
        <strain evidence="2">NC_groundwater_193_Ag_S-0.1um_51_7</strain>
    </source>
</reference>
<dbReference type="Gene3D" id="2.40.300.10">
    <property type="entry name" value="Head decoration protein D"/>
    <property type="match status" value="1"/>
</dbReference>
<dbReference type="Proteomes" id="UP000724148">
    <property type="component" value="Unassembled WGS sequence"/>
</dbReference>
<feature type="compositionally biased region" description="Pro residues" evidence="1">
    <location>
        <begin position="846"/>
        <end position="911"/>
    </location>
</feature>
<comment type="caution">
    <text evidence="2">The sequence shown here is derived from an EMBL/GenBank/DDBJ whole genome shotgun (WGS) entry which is preliminary data.</text>
</comment>
<organism evidence="2 3">
    <name type="scientific">Candidatus Sungiibacteriota bacterium</name>
    <dbReference type="NCBI Taxonomy" id="2750080"/>
    <lineage>
        <taxon>Bacteria</taxon>
        <taxon>Candidatus Sungiibacteriota</taxon>
    </lineage>
</organism>
<dbReference type="AlphaFoldDB" id="A0A931WPA7"/>
<proteinExistence type="predicted"/>
<feature type="region of interest" description="Disordered" evidence="1">
    <location>
        <begin position="840"/>
        <end position="919"/>
    </location>
</feature>
<sequence>MLNAFSFATSTTAVPFLSLDTTNSRIGILNTAPGATLSVNGTASTTNLTVSALNAASCDVKSDTNGVFSCGTDATGGGGGLNPPLYLSSAARFGIGTSTPGALFSIAATSSTLADRTILYGLDNFVFASSSTSTVPELVNAWSIGTTTAVGNSPILSIDGLNGRVGIGTAGPLTRLMAVEDGTVPEAFSATPTVFGIQHTGGENMFGIREVSANLEFGITTSGTLWSLGAVSNHDLRFRTNNTDRLSIKSSGNVGIGTTTPGAKLSLAGSGGATDNLLFSGINTIYASSSTSTIPSSLVNAFSFATSTSVVPLFTFDTTNTRVGVGTTSPAKLFSVNGDTYLGASSASTLTVHAGTINYPISSTSTILNSTAYAWTIATSTSATPILAINTNGGLATTSLRGGLSVDSGAVEYDFTSGALSADNFNIGAMSFDTDAGILSWVDMPVTTNATGTVMSYSAQIDGTPILTVSAVARGSGMVATSSVGIGTTTPAWTLQVSSATSTNRAFIAISDQLAGANLKHWTLSSQGGNFYIATSSDVFATSTTPQITILSTGLVGIGTSSPASKLSIEGTCVDIGAGCADYAELYPASEAIQPGDIVAVDPSTAGSVKKATASSTVLGIASTQPAILIEESSLQFGLSREYPRDPARPAIALAGRVPAKVSTESGPIQIGDRLSASSLPGVGMLATSSLSTVGIALEPFDGSQSTTTEIVNGHEVKTGKITVFVNLGQAKLDQGIQQIAEGQTNGWSVDQTNGKVNVNFFGDVNLTGNNLVNVAQIVSQSGLWKIDANGRLTAKFVETEGLTVGSAEKPTGITLFDQTTKAPYCISVNNGSVVSALGECGGVPPEAPPPPPPPPPEPPPPSPEPPPPEPPALPEVPPEPLPENPPAENPPPDANPPDATPAEPAPPPADVTPVSSNL</sequence>
<protein>
    <submittedName>
        <fullName evidence="2">Uncharacterized protein</fullName>
    </submittedName>
</protein>
<evidence type="ECO:0000313" key="3">
    <source>
        <dbReference type="Proteomes" id="UP000724148"/>
    </source>
</evidence>
<gene>
    <name evidence="2" type="ORF">HYT40_01215</name>
</gene>